<proteinExistence type="predicted"/>
<protein>
    <submittedName>
        <fullName evidence="1">Uncharacterized protein</fullName>
    </submittedName>
</protein>
<dbReference type="EMBL" id="JAACXV010013982">
    <property type="protein sequence ID" value="KAF7271287.1"/>
    <property type="molecule type" value="Genomic_DNA"/>
</dbReference>
<organism evidence="1 2">
    <name type="scientific">Rhynchophorus ferrugineus</name>
    <name type="common">Red palm weevil</name>
    <name type="synonym">Curculio ferrugineus</name>
    <dbReference type="NCBI Taxonomy" id="354439"/>
    <lineage>
        <taxon>Eukaryota</taxon>
        <taxon>Metazoa</taxon>
        <taxon>Ecdysozoa</taxon>
        <taxon>Arthropoda</taxon>
        <taxon>Hexapoda</taxon>
        <taxon>Insecta</taxon>
        <taxon>Pterygota</taxon>
        <taxon>Neoptera</taxon>
        <taxon>Endopterygota</taxon>
        <taxon>Coleoptera</taxon>
        <taxon>Polyphaga</taxon>
        <taxon>Cucujiformia</taxon>
        <taxon>Curculionidae</taxon>
        <taxon>Dryophthorinae</taxon>
        <taxon>Rhynchophorus</taxon>
    </lineage>
</organism>
<sequence length="115" mass="12585">MGSTRSAIRTGLVSRNAVDAVRTAEDGFSLFLNAEEGLIFGLLSYISWKGECENVRDKNESILGQSGLLSDPAKLQDLQSTSLFSEQVVHTASTISPHSQWKELVDVNERQQGDT</sequence>
<name>A0A834ICF4_RHYFE</name>
<gene>
    <name evidence="1" type="ORF">GWI33_015823</name>
</gene>
<keyword evidence="2" id="KW-1185">Reference proteome</keyword>
<dbReference type="Proteomes" id="UP000625711">
    <property type="component" value="Unassembled WGS sequence"/>
</dbReference>
<comment type="caution">
    <text evidence="1">The sequence shown here is derived from an EMBL/GenBank/DDBJ whole genome shotgun (WGS) entry which is preliminary data.</text>
</comment>
<evidence type="ECO:0000313" key="2">
    <source>
        <dbReference type="Proteomes" id="UP000625711"/>
    </source>
</evidence>
<reference evidence="1" key="1">
    <citation type="submission" date="2020-08" db="EMBL/GenBank/DDBJ databases">
        <title>Genome sequencing and assembly of the red palm weevil Rhynchophorus ferrugineus.</title>
        <authorList>
            <person name="Dias G.B."/>
            <person name="Bergman C.M."/>
            <person name="Manee M."/>
        </authorList>
    </citation>
    <scope>NUCLEOTIDE SEQUENCE</scope>
    <source>
        <strain evidence="1">AA-2017</strain>
        <tissue evidence="1">Whole larva</tissue>
    </source>
</reference>
<dbReference type="AlphaFoldDB" id="A0A834ICF4"/>
<accession>A0A834ICF4</accession>
<evidence type="ECO:0000313" key="1">
    <source>
        <dbReference type="EMBL" id="KAF7271287.1"/>
    </source>
</evidence>